<feature type="domain" description="NUMOD4" evidence="1">
    <location>
        <begin position="3"/>
        <end position="64"/>
    </location>
</feature>
<evidence type="ECO:0000313" key="3">
    <source>
        <dbReference type="EMBL" id="DAF91797.1"/>
    </source>
</evidence>
<dbReference type="Gene3D" id="1.10.10.10">
    <property type="entry name" value="Winged helix-like DNA-binding domain superfamily/Winged helix DNA-binding domain"/>
    <property type="match status" value="1"/>
</dbReference>
<dbReference type="InterPro" id="IPR036388">
    <property type="entry name" value="WH-like_DNA-bd_sf"/>
</dbReference>
<dbReference type="Gene3D" id="3.90.75.20">
    <property type="match status" value="1"/>
</dbReference>
<dbReference type="SUPFAM" id="SSF54060">
    <property type="entry name" value="His-Me finger endonucleases"/>
    <property type="match status" value="1"/>
</dbReference>
<evidence type="ECO:0000259" key="2">
    <source>
        <dbReference type="Pfam" id="PF22083"/>
    </source>
</evidence>
<dbReference type="InterPro" id="IPR003647">
    <property type="entry name" value="Intron_nuc_1_rpt"/>
</dbReference>
<name>A0A8S5UBC7_9CAUD</name>
<dbReference type="SUPFAM" id="SSF64496">
    <property type="entry name" value="DNA-binding domain of intron-encoded endonucleases"/>
    <property type="match status" value="1"/>
</dbReference>
<reference evidence="3" key="1">
    <citation type="journal article" date="2021" name="Proc. Natl. Acad. Sci. U.S.A.">
        <title>A Catalog of Tens of Thousands of Viruses from Human Metagenomes Reveals Hidden Associations with Chronic Diseases.</title>
        <authorList>
            <person name="Tisza M.J."/>
            <person name="Buck C.B."/>
        </authorList>
    </citation>
    <scope>NUCLEOTIDE SEQUENCE</scope>
    <source>
        <strain evidence="3">CtZkC8</strain>
    </source>
</reference>
<keyword evidence="3" id="KW-0540">Nuclease</keyword>
<keyword evidence="3" id="KW-0378">Hydrolase</keyword>
<dbReference type="GO" id="GO:0016788">
    <property type="term" value="F:hydrolase activity, acting on ester bonds"/>
    <property type="evidence" value="ECO:0007669"/>
    <property type="project" value="InterPro"/>
</dbReference>
<dbReference type="InterPro" id="IPR010902">
    <property type="entry name" value="NUMOD4"/>
</dbReference>
<keyword evidence="3" id="KW-0255">Endonuclease</keyword>
<dbReference type="Pfam" id="PF22083">
    <property type="entry name" value="I-HmuI_NUMOD-like"/>
    <property type="match status" value="1"/>
</dbReference>
<evidence type="ECO:0000259" key="1">
    <source>
        <dbReference type="Pfam" id="PF07463"/>
    </source>
</evidence>
<dbReference type="GO" id="GO:0004519">
    <property type="term" value="F:endonuclease activity"/>
    <property type="evidence" value="ECO:0007669"/>
    <property type="project" value="UniProtKB-KW"/>
</dbReference>
<protein>
    <submittedName>
        <fullName evidence="3">Homing endonuclease</fullName>
    </submittedName>
</protein>
<dbReference type="EMBL" id="BK016062">
    <property type="protein sequence ID" value="DAF91797.1"/>
    <property type="molecule type" value="Genomic_DNA"/>
</dbReference>
<feature type="domain" description="DNA endonuclease I-HmuI-like NUMOD-like" evidence="2">
    <location>
        <begin position="142"/>
        <end position="178"/>
    </location>
</feature>
<organism evidence="3">
    <name type="scientific">Podoviridae sp. ctZkC8</name>
    <dbReference type="NCBI Taxonomy" id="2825259"/>
    <lineage>
        <taxon>Viruses</taxon>
        <taxon>Duplodnaviria</taxon>
        <taxon>Heunggongvirae</taxon>
        <taxon>Uroviricota</taxon>
        <taxon>Caudoviricetes</taxon>
    </lineage>
</organism>
<dbReference type="InterPro" id="IPR044925">
    <property type="entry name" value="His-Me_finger_sf"/>
</dbReference>
<dbReference type="InterPro" id="IPR054307">
    <property type="entry name" value="I-HmuI_NUMOD-like"/>
</dbReference>
<dbReference type="Pfam" id="PF07463">
    <property type="entry name" value="NUMOD4"/>
    <property type="match status" value="1"/>
</dbReference>
<proteinExistence type="predicted"/>
<sequence>MEEIWKPINGYEGIYEVSSFGNVRSLDRIIKVKFGRSVNYTDQKLKGRILKQNHTTYGYAYVALAKNGKSKTTLVHRLVANAFIDNPENLPCVNHKDENQRNNNVSNLEWCSYEYNNTYKDIHLRRKKTNRKIIQYDLDMNEIKRWESITDAANYYGIENSNISACCVGKRNHCAGFKWRYYE</sequence>
<accession>A0A8S5UBC7</accession>
<dbReference type="SMART" id="SM00497">
    <property type="entry name" value="IENR1"/>
    <property type="match status" value="1"/>
</dbReference>